<evidence type="ECO:0000313" key="1">
    <source>
        <dbReference type="EMBL" id="TXJ21545.1"/>
    </source>
</evidence>
<dbReference type="Proteomes" id="UP000324638">
    <property type="component" value="Unassembled WGS sequence"/>
</dbReference>
<dbReference type="RefSeq" id="WP_147739463.1">
    <property type="nucleotide sequence ID" value="NZ_SAXU01000001.1"/>
</dbReference>
<accession>A0A5C8D7Z1</accession>
<gene>
    <name evidence="1" type="ORF">EPJ79_10620</name>
</gene>
<comment type="caution">
    <text evidence="1">The sequence shown here is derived from an EMBL/GenBank/DDBJ whole genome shotgun (WGS) entry which is preliminary data.</text>
</comment>
<reference evidence="1 2" key="1">
    <citation type="journal article" date="1992" name="Lakartidningen">
        <title>[Penicillin V and not amoxicillin is the first choice preparation in acute otitis].</title>
        <authorList>
            <person name="Kamme C."/>
            <person name="Lundgren K."/>
            <person name="Prellner K."/>
        </authorList>
    </citation>
    <scope>NUCLEOTIDE SEQUENCE [LARGE SCALE GENOMIC DNA]</scope>
    <source>
        <strain evidence="1 2">513A</strain>
    </source>
</reference>
<protein>
    <submittedName>
        <fullName evidence="1">Uncharacterized protein</fullName>
    </submittedName>
</protein>
<organism evidence="1 2">
    <name type="scientific">Brachyspira aalborgi</name>
    <dbReference type="NCBI Taxonomy" id="29522"/>
    <lineage>
        <taxon>Bacteria</taxon>
        <taxon>Pseudomonadati</taxon>
        <taxon>Spirochaetota</taxon>
        <taxon>Spirochaetia</taxon>
        <taxon>Brachyspirales</taxon>
        <taxon>Brachyspiraceae</taxon>
        <taxon>Brachyspira</taxon>
    </lineage>
</organism>
<proteinExistence type="predicted"/>
<evidence type="ECO:0000313" key="2">
    <source>
        <dbReference type="Proteomes" id="UP000324638"/>
    </source>
</evidence>
<dbReference type="AlphaFoldDB" id="A0A5C8D7Z1"/>
<name>A0A5C8D7Z1_9SPIR</name>
<sequence length="137" mass="16634">MEITRRDVYEAISKEYREESLCLDEDKLLKEDLFLFVYDYYVAGIIGRRMVHNLREYCRTDCLPRWFKPKAFKVVKGYIIGSLFDSIRFYRKIKKIEKFIEKNINSLCLDDKVVAEISKEEIAKMKNRFRITLFRHK</sequence>
<dbReference type="EMBL" id="SAXU01000001">
    <property type="protein sequence ID" value="TXJ21545.1"/>
    <property type="molecule type" value="Genomic_DNA"/>
</dbReference>